<keyword evidence="2" id="KW-1185">Reference proteome</keyword>
<dbReference type="GeneID" id="38776988"/>
<sequence length="75" mass="8352">MKAHLVAADLWEVVGPEEEELVARGPKGVAAKKKKREQAYSKILMNLSPPQMAFVLGLENPREAWAALEETHRDA</sequence>
<proteinExistence type="predicted"/>
<dbReference type="AlphaFoldDB" id="A0A401GD58"/>
<dbReference type="Pfam" id="PF14223">
    <property type="entry name" value="Retrotran_gag_2"/>
    <property type="match status" value="1"/>
</dbReference>
<name>A0A401GD58_9APHY</name>
<gene>
    <name evidence="1" type="ORF">SCP_0212740</name>
</gene>
<dbReference type="EMBL" id="BFAD01000002">
    <property type="protein sequence ID" value="GBE80071.1"/>
    <property type="molecule type" value="Genomic_DNA"/>
</dbReference>
<reference evidence="1 2" key="1">
    <citation type="journal article" date="2018" name="Sci. Rep.">
        <title>Genome sequence of the cauliflower mushroom Sparassis crispa (Hanabiratake) and its association with beneficial usage.</title>
        <authorList>
            <person name="Kiyama R."/>
            <person name="Furutani Y."/>
            <person name="Kawaguchi K."/>
            <person name="Nakanishi T."/>
        </authorList>
    </citation>
    <scope>NUCLEOTIDE SEQUENCE [LARGE SCALE GENOMIC DNA]</scope>
</reference>
<dbReference type="InParanoid" id="A0A401GD58"/>
<dbReference type="Proteomes" id="UP000287166">
    <property type="component" value="Unassembled WGS sequence"/>
</dbReference>
<evidence type="ECO:0000313" key="1">
    <source>
        <dbReference type="EMBL" id="GBE80071.1"/>
    </source>
</evidence>
<comment type="caution">
    <text evidence="1">The sequence shown here is derived from an EMBL/GenBank/DDBJ whole genome shotgun (WGS) entry which is preliminary data.</text>
</comment>
<organism evidence="1 2">
    <name type="scientific">Sparassis crispa</name>
    <dbReference type="NCBI Taxonomy" id="139825"/>
    <lineage>
        <taxon>Eukaryota</taxon>
        <taxon>Fungi</taxon>
        <taxon>Dikarya</taxon>
        <taxon>Basidiomycota</taxon>
        <taxon>Agaricomycotina</taxon>
        <taxon>Agaricomycetes</taxon>
        <taxon>Polyporales</taxon>
        <taxon>Sparassidaceae</taxon>
        <taxon>Sparassis</taxon>
    </lineage>
</organism>
<protein>
    <submittedName>
        <fullName evidence="1">Uncharacterized protein</fullName>
    </submittedName>
</protein>
<accession>A0A401GD58</accession>
<dbReference type="RefSeq" id="XP_027610984.1">
    <property type="nucleotide sequence ID" value="XM_027755183.1"/>
</dbReference>
<evidence type="ECO:0000313" key="2">
    <source>
        <dbReference type="Proteomes" id="UP000287166"/>
    </source>
</evidence>
<dbReference type="OrthoDB" id="2737924at2759"/>